<evidence type="ECO:0000256" key="6">
    <source>
        <dbReference type="ARBA" id="ARBA00022989"/>
    </source>
</evidence>
<dbReference type="CDD" id="cd06550">
    <property type="entry name" value="TM_ABC_iron-siderophores_like"/>
    <property type="match status" value="1"/>
</dbReference>
<sequence>MSGPGLKLRPSGRSTRLVIRSRGNRLSLRVHLRALIAGTALLLTALGVALVNLSSGDFPIPVSDVLRSLVGQGDPGTDFIVHELRLPRVLITLLVGTALGASGTIFQGLTRNPLGSPDFVGLTVGAATGALIVLLLFNGAGFQVAAGAIIGCLVTSVAIYLLAFRRGVQPFRLVLMGVGVSALLDSFNSFLIYRSRLDEAIAAQVWLIGSVNGPGWTEVALVAVAVAVLLPVALHHGRYLDMLALGDEPAMLHGVPVERSRVVLALSGVGLAAGATAAAGPIAFVALAAPPLAARLTRSPNAGILPAALMGAALLTASDWVAQRILPENDVPVGLVTAALGGIYLTWLLFHERRNRGQGAQR</sequence>
<keyword evidence="7 8" id="KW-0472">Membrane</keyword>
<feature type="transmembrane region" description="Helical" evidence="8">
    <location>
        <begin position="89"/>
        <end position="107"/>
    </location>
</feature>
<dbReference type="GO" id="GO:0022857">
    <property type="term" value="F:transmembrane transporter activity"/>
    <property type="evidence" value="ECO:0007669"/>
    <property type="project" value="InterPro"/>
</dbReference>
<name>A0A1C5AV34_9ACTN</name>
<dbReference type="SUPFAM" id="SSF81345">
    <property type="entry name" value="ABC transporter involved in vitamin B12 uptake, BtuC"/>
    <property type="match status" value="1"/>
</dbReference>
<feature type="transmembrane region" description="Helical" evidence="8">
    <location>
        <begin position="171"/>
        <end position="193"/>
    </location>
</feature>
<dbReference type="STRING" id="121616.GA0070216_1313"/>
<dbReference type="Gene3D" id="1.10.3470.10">
    <property type="entry name" value="ABC transporter involved in vitamin B12 uptake, BtuC"/>
    <property type="match status" value="1"/>
</dbReference>
<organism evidence="9 10">
    <name type="scientific">Micromonospora matsumotoense</name>
    <dbReference type="NCBI Taxonomy" id="121616"/>
    <lineage>
        <taxon>Bacteria</taxon>
        <taxon>Bacillati</taxon>
        <taxon>Actinomycetota</taxon>
        <taxon>Actinomycetes</taxon>
        <taxon>Micromonosporales</taxon>
        <taxon>Micromonosporaceae</taxon>
        <taxon>Micromonospora</taxon>
    </lineage>
</organism>
<dbReference type="PANTHER" id="PTHR30472:SF24">
    <property type="entry name" value="FERRIC ENTEROBACTIN TRANSPORT SYSTEM PERMEASE PROTEIN FEPG"/>
    <property type="match status" value="1"/>
</dbReference>
<reference evidence="10" key="1">
    <citation type="submission" date="2016-06" db="EMBL/GenBank/DDBJ databases">
        <authorList>
            <person name="Varghese N."/>
            <person name="Submissions Spin"/>
        </authorList>
    </citation>
    <scope>NUCLEOTIDE SEQUENCE [LARGE SCALE GENOMIC DNA]</scope>
    <source>
        <strain evidence="10">DSM 44100</strain>
    </source>
</reference>
<comment type="subcellular location">
    <subcellularLocation>
        <location evidence="1">Cell membrane</location>
        <topology evidence="1">Multi-pass membrane protein</topology>
    </subcellularLocation>
</comment>
<evidence type="ECO:0000256" key="8">
    <source>
        <dbReference type="SAM" id="Phobius"/>
    </source>
</evidence>
<gene>
    <name evidence="9" type="ORF">GA0070216_1313</name>
</gene>
<feature type="transmembrane region" description="Helical" evidence="8">
    <location>
        <begin position="213"/>
        <end position="234"/>
    </location>
</feature>
<protein>
    <submittedName>
        <fullName evidence="9">Iron complex transport system permease protein</fullName>
    </submittedName>
</protein>
<feature type="transmembrane region" description="Helical" evidence="8">
    <location>
        <begin position="262"/>
        <end position="289"/>
    </location>
</feature>
<evidence type="ECO:0000256" key="3">
    <source>
        <dbReference type="ARBA" id="ARBA00022448"/>
    </source>
</evidence>
<evidence type="ECO:0000313" key="10">
    <source>
        <dbReference type="Proteomes" id="UP000198797"/>
    </source>
</evidence>
<proteinExistence type="inferred from homology"/>
<evidence type="ECO:0000313" key="9">
    <source>
        <dbReference type="EMBL" id="SCF49023.1"/>
    </source>
</evidence>
<dbReference type="InterPro" id="IPR000522">
    <property type="entry name" value="ABC_transptr_permease_BtuC"/>
</dbReference>
<dbReference type="Proteomes" id="UP000198797">
    <property type="component" value="Unassembled WGS sequence"/>
</dbReference>
<feature type="transmembrane region" description="Helical" evidence="8">
    <location>
        <begin position="30"/>
        <end position="51"/>
    </location>
</feature>
<dbReference type="GO" id="GO:0005886">
    <property type="term" value="C:plasma membrane"/>
    <property type="evidence" value="ECO:0007669"/>
    <property type="project" value="UniProtKB-SubCell"/>
</dbReference>
<comment type="similarity">
    <text evidence="2">Belongs to the binding-protein-dependent transport system permease family. FecCD subfamily.</text>
</comment>
<feature type="transmembrane region" description="Helical" evidence="8">
    <location>
        <begin position="333"/>
        <end position="350"/>
    </location>
</feature>
<keyword evidence="5 8" id="KW-0812">Transmembrane</keyword>
<dbReference type="PANTHER" id="PTHR30472">
    <property type="entry name" value="FERRIC ENTEROBACTIN TRANSPORT SYSTEM PERMEASE PROTEIN"/>
    <property type="match status" value="1"/>
</dbReference>
<dbReference type="Pfam" id="PF01032">
    <property type="entry name" value="FecCD"/>
    <property type="match status" value="1"/>
</dbReference>
<evidence type="ECO:0000256" key="2">
    <source>
        <dbReference type="ARBA" id="ARBA00007935"/>
    </source>
</evidence>
<dbReference type="GO" id="GO:0033214">
    <property type="term" value="P:siderophore-iron import into cell"/>
    <property type="evidence" value="ECO:0007669"/>
    <property type="project" value="TreeGrafter"/>
</dbReference>
<keyword evidence="10" id="KW-1185">Reference proteome</keyword>
<dbReference type="EMBL" id="FMCU01000031">
    <property type="protein sequence ID" value="SCF49023.1"/>
    <property type="molecule type" value="Genomic_DNA"/>
</dbReference>
<feature type="transmembrane region" description="Helical" evidence="8">
    <location>
        <begin position="119"/>
        <end position="138"/>
    </location>
</feature>
<keyword evidence="3" id="KW-0813">Transport</keyword>
<evidence type="ECO:0000256" key="1">
    <source>
        <dbReference type="ARBA" id="ARBA00004651"/>
    </source>
</evidence>
<dbReference type="AlphaFoldDB" id="A0A1C5AV34"/>
<dbReference type="InterPro" id="IPR037294">
    <property type="entry name" value="ABC_BtuC-like"/>
</dbReference>
<dbReference type="RefSeq" id="WP_091253964.1">
    <property type="nucleotide sequence ID" value="NZ_FMCU01000031.1"/>
</dbReference>
<evidence type="ECO:0000256" key="4">
    <source>
        <dbReference type="ARBA" id="ARBA00022475"/>
    </source>
</evidence>
<dbReference type="OrthoDB" id="4455417at2"/>
<feature type="transmembrane region" description="Helical" evidence="8">
    <location>
        <begin position="144"/>
        <end position="164"/>
    </location>
</feature>
<keyword evidence="6 8" id="KW-1133">Transmembrane helix</keyword>
<evidence type="ECO:0000256" key="7">
    <source>
        <dbReference type="ARBA" id="ARBA00023136"/>
    </source>
</evidence>
<evidence type="ECO:0000256" key="5">
    <source>
        <dbReference type="ARBA" id="ARBA00022692"/>
    </source>
</evidence>
<keyword evidence="4" id="KW-1003">Cell membrane</keyword>
<accession>A0A1C5AV34</accession>